<dbReference type="SMART" id="SM01266">
    <property type="entry name" value="Mac"/>
    <property type="match status" value="1"/>
</dbReference>
<dbReference type="InterPro" id="IPR011004">
    <property type="entry name" value="Trimer_LpxA-like_sf"/>
</dbReference>
<organism evidence="7">
    <name type="scientific">Alkalihalophilus sp. As8PL</name>
    <dbReference type="NCBI Taxonomy" id="3237103"/>
    <lineage>
        <taxon>Bacteria</taxon>
        <taxon>Bacillati</taxon>
        <taxon>Bacillota</taxon>
        <taxon>Bacilli</taxon>
        <taxon>Bacillales</taxon>
        <taxon>Bacillaceae</taxon>
        <taxon>Alkalihalophilus</taxon>
    </lineage>
</organism>
<gene>
    <name evidence="7" type="ORF">AB3N04_04895</name>
</gene>
<feature type="domain" description="Maltose/galactoside acetyltransferase" evidence="6">
    <location>
        <begin position="5"/>
        <end position="59"/>
    </location>
</feature>
<name>A0AB39BW59_9BACI</name>
<dbReference type="SUPFAM" id="SSF51161">
    <property type="entry name" value="Trimeric LpxA-like enzymes"/>
    <property type="match status" value="1"/>
</dbReference>
<evidence type="ECO:0000313" key="7">
    <source>
        <dbReference type="EMBL" id="XDI37659.1"/>
    </source>
</evidence>
<comment type="similarity">
    <text evidence="1 5">Belongs to the transferase hexapeptide repeat family.</text>
</comment>
<dbReference type="RefSeq" id="WP_368504989.1">
    <property type="nucleotide sequence ID" value="NZ_CP162551.1"/>
</dbReference>
<sequence>MKTEKQKMLDGELYEPWDAELMKEREQARYLTRMFNQTTETEHGDRVRAIKDLLGSTGEDVYMEPNFRCDYGYNIHVGNNFFANFDCTILDVCEVRFGDNCMLAPGVHIYTATHPVNPFERIKGPEFGKPVTIGDNAWIGGGAIINPGVTIGDNVVIASGAVVTKDVPSNVVVGGNPARVIKEIDLEDKR</sequence>
<dbReference type="InterPro" id="IPR024688">
    <property type="entry name" value="Mac_dom"/>
</dbReference>
<protein>
    <recommendedName>
        <fullName evidence="5">Acetyltransferase</fullName>
        <ecNumber evidence="5">2.3.1.-</ecNumber>
    </recommendedName>
</protein>
<dbReference type="PANTHER" id="PTHR43017:SF1">
    <property type="entry name" value="ACETYLTRANSFERASE YJL218W-RELATED"/>
    <property type="match status" value="1"/>
</dbReference>
<evidence type="ECO:0000256" key="1">
    <source>
        <dbReference type="ARBA" id="ARBA00007274"/>
    </source>
</evidence>
<dbReference type="EMBL" id="CP162551">
    <property type="protein sequence ID" value="XDI37659.1"/>
    <property type="molecule type" value="Genomic_DNA"/>
</dbReference>
<dbReference type="Gene3D" id="2.160.10.10">
    <property type="entry name" value="Hexapeptide repeat proteins"/>
    <property type="match status" value="1"/>
</dbReference>
<dbReference type="Pfam" id="PF12464">
    <property type="entry name" value="Mac"/>
    <property type="match status" value="1"/>
</dbReference>
<proteinExistence type="inferred from homology"/>
<dbReference type="InterPro" id="IPR018357">
    <property type="entry name" value="Hexapep_transf_CS"/>
</dbReference>
<evidence type="ECO:0000256" key="3">
    <source>
        <dbReference type="ARBA" id="ARBA00022737"/>
    </source>
</evidence>
<reference evidence="7" key="1">
    <citation type="submission" date="2024-07" db="EMBL/GenBank/DDBJ databases">
        <title>Identification and characteristics of an arsenic-resistant bacterial isolate, which belongs to a novel species.</title>
        <authorList>
            <person name="Juszczyk A."/>
            <person name="Kowalczyk A."/>
            <person name="Was K."/>
            <person name="Kosowicz W."/>
            <person name="Budzyn A."/>
            <person name="Latowski D."/>
        </authorList>
    </citation>
    <scope>NUCLEOTIDE SEQUENCE</scope>
    <source>
        <strain evidence="7">As8PL</strain>
    </source>
</reference>
<dbReference type="CDD" id="cd03357">
    <property type="entry name" value="LbH_MAT_GAT"/>
    <property type="match status" value="1"/>
</dbReference>
<keyword evidence="4 5" id="KW-0012">Acyltransferase</keyword>
<dbReference type="FunFam" id="2.160.10.10:FF:000008">
    <property type="entry name" value="Maltose O-acetyltransferase"/>
    <property type="match status" value="1"/>
</dbReference>
<keyword evidence="2 5" id="KW-0808">Transferase</keyword>
<evidence type="ECO:0000256" key="4">
    <source>
        <dbReference type="ARBA" id="ARBA00023315"/>
    </source>
</evidence>
<dbReference type="InterPro" id="IPR001451">
    <property type="entry name" value="Hexapep"/>
</dbReference>
<dbReference type="InterPro" id="IPR039369">
    <property type="entry name" value="LacA-like"/>
</dbReference>
<dbReference type="PROSITE" id="PS00101">
    <property type="entry name" value="HEXAPEP_TRANSFERASES"/>
    <property type="match status" value="1"/>
</dbReference>
<dbReference type="AlphaFoldDB" id="A0AB39BW59"/>
<evidence type="ECO:0000256" key="5">
    <source>
        <dbReference type="RuleBase" id="RU367021"/>
    </source>
</evidence>
<dbReference type="PANTHER" id="PTHR43017">
    <property type="entry name" value="GALACTOSIDE O-ACETYLTRANSFERASE"/>
    <property type="match status" value="1"/>
</dbReference>
<dbReference type="GO" id="GO:0008870">
    <property type="term" value="F:galactoside O-acetyltransferase activity"/>
    <property type="evidence" value="ECO:0007669"/>
    <property type="project" value="TreeGrafter"/>
</dbReference>
<dbReference type="EC" id="2.3.1.-" evidence="5"/>
<dbReference type="Pfam" id="PF00132">
    <property type="entry name" value="Hexapep"/>
    <property type="match status" value="1"/>
</dbReference>
<accession>A0AB39BW59</accession>
<keyword evidence="3" id="KW-0677">Repeat</keyword>
<evidence type="ECO:0000256" key="2">
    <source>
        <dbReference type="ARBA" id="ARBA00022679"/>
    </source>
</evidence>
<evidence type="ECO:0000259" key="6">
    <source>
        <dbReference type="SMART" id="SM01266"/>
    </source>
</evidence>